<dbReference type="GO" id="GO:0016266">
    <property type="term" value="P:protein O-linked glycosylation via N-acetyl-galactosamine"/>
    <property type="evidence" value="ECO:0007669"/>
    <property type="project" value="TreeGrafter"/>
</dbReference>
<dbReference type="Proteomes" id="UP000186922">
    <property type="component" value="Unassembled WGS sequence"/>
</dbReference>
<sequence>MSMVSSTKRKLEWLLIVNPEVRPAKYPDYLDKKAAQSWRTEYRLCSTYRLFLTTILPLTDAVIYLDSDTVLMSPIELLWTKFYNMTSSQHAAFGREPNSVNLGWYQHQANIPYVPPSGTR</sequence>
<dbReference type="PANTHER" id="PTHR46012">
    <property type="entry name" value="IP22168P"/>
    <property type="match status" value="1"/>
</dbReference>
<dbReference type="Gene3D" id="3.90.550.10">
    <property type="entry name" value="Spore Coat Polysaccharide Biosynthesis Protein SpsA, Chain A"/>
    <property type="match status" value="1"/>
</dbReference>
<dbReference type="SUPFAM" id="SSF53448">
    <property type="entry name" value="Nucleotide-diphospho-sugar transferases"/>
    <property type="match status" value="1"/>
</dbReference>
<organism evidence="6 7">
    <name type="scientific">Ramazzottius varieornatus</name>
    <name type="common">Water bear</name>
    <name type="synonym">Tardigrade</name>
    <dbReference type="NCBI Taxonomy" id="947166"/>
    <lineage>
        <taxon>Eukaryota</taxon>
        <taxon>Metazoa</taxon>
        <taxon>Ecdysozoa</taxon>
        <taxon>Tardigrada</taxon>
        <taxon>Eutardigrada</taxon>
        <taxon>Parachela</taxon>
        <taxon>Hypsibioidea</taxon>
        <taxon>Ramazzottiidae</taxon>
        <taxon>Ramazzottius</taxon>
    </lineage>
</organism>
<evidence type="ECO:0000256" key="2">
    <source>
        <dbReference type="ARBA" id="ARBA00006351"/>
    </source>
</evidence>
<dbReference type="AlphaFoldDB" id="A0A1D1ULX6"/>
<gene>
    <name evidence="6" type="primary">RvY_02089-1</name>
    <name evidence="6" type="synonym">RvY_02089.1</name>
    <name evidence="6" type="ORF">RvY_02089</name>
</gene>
<dbReference type="STRING" id="947166.A0A1D1ULX6"/>
<keyword evidence="5" id="KW-0735">Signal-anchor</keyword>
<evidence type="ECO:0000256" key="5">
    <source>
        <dbReference type="ARBA" id="ARBA00022968"/>
    </source>
</evidence>
<protein>
    <submittedName>
        <fullName evidence="6">Uncharacterized protein</fullName>
    </submittedName>
</protein>
<keyword evidence="3" id="KW-0328">Glycosyltransferase</keyword>
<dbReference type="GO" id="GO:0035252">
    <property type="term" value="F:UDP-xylosyltransferase activity"/>
    <property type="evidence" value="ECO:0007669"/>
    <property type="project" value="TreeGrafter"/>
</dbReference>
<evidence type="ECO:0000313" key="6">
    <source>
        <dbReference type="EMBL" id="GAU89550.1"/>
    </source>
</evidence>
<evidence type="ECO:0000256" key="4">
    <source>
        <dbReference type="ARBA" id="ARBA00022679"/>
    </source>
</evidence>
<accession>A0A1D1ULX6</accession>
<proteinExistence type="inferred from homology"/>
<dbReference type="GO" id="GO:0016020">
    <property type="term" value="C:membrane"/>
    <property type="evidence" value="ECO:0007669"/>
    <property type="project" value="UniProtKB-SubCell"/>
</dbReference>
<keyword evidence="4" id="KW-0808">Transferase</keyword>
<name>A0A1D1ULX6_RAMVA</name>
<reference evidence="6 7" key="1">
    <citation type="journal article" date="2016" name="Nat. Commun.">
        <title>Extremotolerant tardigrade genome and improved radiotolerance of human cultured cells by tardigrade-unique protein.</title>
        <authorList>
            <person name="Hashimoto T."/>
            <person name="Horikawa D.D."/>
            <person name="Saito Y."/>
            <person name="Kuwahara H."/>
            <person name="Kozuka-Hata H."/>
            <person name="Shin-I T."/>
            <person name="Minakuchi Y."/>
            <person name="Ohishi K."/>
            <person name="Motoyama A."/>
            <person name="Aizu T."/>
            <person name="Enomoto A."/>
            <person name="Kondo K."/>
            <person name="Tanaka S."/>
            <person name="Hara Y."/>
            <person name="Koshikawa S."/>
            <person name="Sagara H."/>
            <person name="Miura T."/>
            <person name="Yokobori S."/>
            <person name="Miyagawa K."/>
            <person name="Suzuki Y."/>
            <person name="Kubo T."/>
            <person name="Oyama M."/>
            <person name="Kohara Y."/>
            <person name="Fujiyama A."/>
            <person name="Arakawa K."/>
            <person name="Katayama T."/>
            <person name="Toyoda A."/>
            <person name="Kunieda T."/>
        </authorList>
    </citation>
    <scope>NUCLEOTIDE SEQUENCE [LARGE SCALE GENOMIC DNA]</scope>
    <source>
        <strain evidence="6 7">YOKOZUNA-1</strain>
    </source>
</reference>
<comment type="caution">
    <text evidence="6">The sequence shown here is derived from an EMBL/GenBank/DDBJ whole genome shotgun (WGS) entry which is preliminary data.</text>
</comment>
<comment type="similarity">
    <text evidence="2">Belongs to the glycosyltransferase 8 family.</text>
</comment>
<evidence type="ECO:0000313" key="7">
    <source>
        <dbReference type="Proteomes" id="UP000186922"/>
    </source>
</evidence>
<dbReference type="InterPro" id="IPR051993">
    <property type="entry name" value="Glycosyltransferase_8"/>
</dbReference>
<dbReference type="InterPro" id="IPR029044">
    <property type="entry name" value="Nucleotide-diphossugar_trans"/>
</dbReference>
<comment type="subcellular location">
    <subcellularLocation>
        <location evidence="1">Membrane</location>
        <topology evidence="1">Single-pass type II membrane protein</topology>
    </subcellularLocation>
</comment>
<dbReference type="OrthoDB" id="6238971at2759"/>
<keyword evidence="5" id="KW-0812">Transmembrane</keyword>
<evidence type="ECO:0000256" key="3">
    <source>
        <dbReference type="ARBA" id="ARBA00022676"/>
    </source>
</evidence>
<dbReference type="PANTHER" id="PTHR46012:SF2">
    <property type="entry name" value="IP22168P"/>
    <property type="match status" value="1"/>
</dbReference>
<dbReference type="EMBL" id="BDGG01000001">
    <property type="protein sequence ID" value="GAU89550.1"/>
    <property type="molecule type" value="Genomic_DNA"/>
</dbReference>
<evidence type="ECO:0000256" key="1">
    <source>
        <dbReference type="ARBA" id="ARBA00004606"/>
    </source>
</evidence>
<keyword evidence="7" id="KW-1185">Reference proteome</keyword>